<dbReference type="SUPFAM" id="SSF53901">
    <property type="entry name" value="Thiolase-like"/>
    <property type="match status" value="2"/>
</dbReference>
<dbReference type="Proteomes" id="UP000321224">
    <property type="component" value="Unassembled WGS sequence"/>
</dbReference>
<dbReference type="Gene3D" id="3.40.47.10">
    <property type="match status" value="1"/>
</dbReference>
<comment type="caution">
    <text evidence="1">The sequence shown here is derived from an EMBL/GenBank/DDBJ whole genome shotgun (WGS) entry which is preliminary data.</text>
</comment>
<protein>
    <submittedName>
        <fullName evidence="1">Beta-ketoacyl synthase</fullName>
    </submittedName>
</protein>
<dbReference type="AlphaFoldDB" id="A0A511H9Q1"/>
<dbReference type="InterPro" id="IPR016039">
    <property type="entry name" value="Thiolase-like"/>
</dbReference>
<gene>
    <name evidence="1" type="ORF">MVI01_20600</name>
</gene>
<dbReference type="EMBL" id="BJVY01000009">
    <property type="protein sequence ID" value="GEL70276.1"/>
    <property type="molecule type" value="Genomic_DNA"/>
</dbReference>
<name>A0A511H9Q1_9BACT</name>
<dbReference type="GO" id="GO:0016746">
    <property type="term" value="F:acyltransferase activity"/>
    <property type="evidence" value="ECO:0007669"/>
    <property type="project" value="InterPro"/>
</dbReference>
<evidence type="ECO:0000313" key="2">
    <source>
        <dbReference type="Proteomes" id="UP000321224"/>
    </source>
</evidence>
<reference evidence="1 2" key="1">
    <citation type="submission" date="2019-07" db="EMBL/GenBank/DDBJ databases">
        <title>Whole genome shotgun sequence of Myxococcus virescens NBRC 100334.</title>
        <authorList>
            <person name="Hosoyama A."/>
            <person name="Uohara A."/>
            <person name="Ohji S."/>
            <person name="Ichikawa N."/>
        </authorList>
    </citation>
    <scope>NUCLEOTIDE SEQUENCE [LARGE SCALE GENOMIC DNA]</scope>
    <source>
        <strain evidence="1 2">NBRC 100334</strain>
    </source>
</reference>
<sequence>MVRVMGIVIEVVRLGMMTPVGASAGATAAAVRAGISRIRDLPIRDTHFRPYRGAAVPEEVLPPAPDGTGLPGRLLRLLRLSIPALREAAGGCGRPVTLLLGLPDDADPRFRASFFSALAQASEVPLDLSKSQCFAGGRSAGLLAMRHGARMLSSGDCAELVVGGVDCLTDPVTLLRLEDERRLPRRHGPSDALHPGEAAAFVTLAVRRHAARRSAPALACVASMGMGHEPGHLSSREPHRGEGLTQAFRTLFEGLPRDAPPVRCVYAGFTGERYFAMEWGTASLRTRQYFAEEVRMVHPAENMGDVGAAQGPLMVGLAARGLHKQYCEGPILVWSSSDRAERAAVLLRDSMGQG</sequence>
<evidence type="ECO:0000313" key="1">
    <source>
        <dbReference type="EMBL" id="GEL70276.1"/>
    </source>
</evidence>
<proteinExistence type="predicted"/>
<accession>A0A511H9Q1</accession>
<organism evidence="1 2">
    <name type="scientific">Myxococcus virescens</name>
    <dbReference type="NCBI Taxonomy" id="83456"/>
    <lineage>
        <taxon>Bacteria</taxon>
        <taxon>Pseudomonadati</taxon>
        <taxon>Myxococcota</taxon>
        <taxon>Myxococcia</taxon>
        <taxon>Myxococcales</taxon>
        <taxon>Cystobacterineae</taxon>
        <taxon>Myxococcaceae</taxon>
        <taxon>Myxococcus</taxon>
    </lineage>
</organism>